<dbReference type="SUPFAM" id="SSF53474">
    <property type="entry name" value="alpha/beta-Hydrolases"/>
    <property type="match status" value="1"/>
</dbReference>
<evidence type="ECO:0000256" key="1">
    <source>
        <dbReference type="ARBA" id="ARBA00022801"/>
    </source>
</evidence>
<dbReference type="EMBL" id="JBHSFZ010000025">
    <property type="protein sequence ID" value="MFC4595011.1"/>
    <property type="molecule type" value="Genomic_DNA"/>
</dbReference>
<dbReference type="PANTHER" id="PTHR48081:SF6">
    <property type="entry name" value="PEPTIDASE S9 PROLYL OLIGOPEPTIDASE CATALYTIC DOMAIN-CONTAINING PROTEIN"/>
    <property type="match status" value="1"/>
</dbReference>
<name>A0ABV9EZG6_9SPHN</name>
<dbReference type="InterPro" id="IPR013094">
    <property type="entry name" value="AB_hydrolase_3"/>
</dbReference>
<keyword evidence="1 4" id="KW-0378">Hydrolase</keyword>
<dbReference type="Gene3D" id="3.40.50.1820">
    <property type="entry name" value="alpha/beta hydrolase"/>
    <property type="match status" value="1"/>
</dbReference>
<dbReference type="RefSeq" id="WP_066531488.1">
    <property type="nucleotide sequence ID" value="NZ_JBHSFZ010000025.1"/>
</dbReference>
<gene>
    <name evidence="4" type="ORF">ACFO3E_12510</name>
</gene>
<comment type="caution">
    <text evidence="4">The sequence shown here is derived from an EMBL/GenBank/DDBJ whole genome shotgun (WGS) entry which is preliminary data.</text>
</comment>
<keyword evidence="5" id="KW-1185">Reference proteome</keyword>
<evidence type="ECO:0000313" key="5">
    <source>
        <dbReference type="Proteomes" id="UP001595957"/>
    </source>
</evidence>
<feature type="signal peptide" evidence="2">
    <location>
        <begin position="1"/>
        <end position="20"/>
    </location>
</feature>
<dbReference type="Pfam" id="PF07859">
    <property type="entry name" value="Abhydrolase_3"/>
    <property type="match status" value="1"/>
</dbReference>
<sequence>MKTKLLNMAAAWTLGVTAAAAQLPPPAEMRQGISLGTGVVPSANGPEIWFGTPGNMSVRNTSEASLVPVLPDPAKATGTAMVIAPGGAFVTLAWDHEGMKVARLLADHGIAAFVLKYRLEPTPRDWPSFGKVMQSRMTGWIGKPGEGLRIVTPPYAVADGIAALKLVRSRAAQWHVDPAKVGMIGFSAGARTTIRVTLDAAPADRPAFSVMLYPPMEKVAVPADAPPAFVAMATDDPLSGRAGYGLIESWIAARRPIEFHAYQRSGHGFGLGKKDTTTEGWTDGLFRWIDLNGFGPKAAPSR</sequence>
<feature type="chain" id="PRO_5047381861" evidence="2">
    <location>
        <begin position="21"/>
        <end position="302"/>
    </location>
</feature>
<dbReference type="InterPro" id="IPR029058">
    <property type="entry name" value="AB_hydrolase_fold"/>
</dbReference>
<evidence type="ECO:0000313" key="4">
    <source>
        <dbReference type="EMBL" id="MFC4595011.1"/>
    </source>
</evidence>
<reference evidence="5" key="1">
    <citation type="journal article" date="2019" name="Int. J. Syst. Evol. Microbiol.">
        <title>The Global Catalogue of Microorganisms (GCM) 10K type strain sequencing project: providing services to taxonomists for standard genome sequencing and annotation.</title>
        <authorList>
            <consortium name="The Broad Institute Genomics Platform"/>
            <consortium name="The Broad Institute Genome Sequencing Center for Infectious Disease"/>
            <person name="Wu L."/>
            <person name="Ma J."/>
        </authorList>
    </citation>
    <scope>NUCLEOTIDE SEQUENCE [LARGE SCALE GENOMIC DNA]</scope>
    <source>
        <strain evidence="5">NBRC 103632</strain>
    </source>
</reference>
<keyword evidence="2" id="KW-0732">Signal</keyword>
<dbReference type="InterPro" id="IPR050300">
    <property type="entry name" value="GDXG_lipolytic_enzyme"/>
</dbReference>
<dbReference type="PANTHER" id="PTHR48081">
    <property type="entry name" value="AB HYDROLASE SUPERFAMILY PROTEIN C4A8.06C"/>
    <property type="match status" value="1"/>
</dbReference>
<proteinExistence type="predicted"/>
<accession>A0ABV9EZG6</accession>
<evidence type="ECO:0000256" key="2">
    <source>
        <dbReference type="SAM" id="SignalP"/>
    </source>
</evidence>
<evidence type="ECO:0000259" key="3">
    <source>
        <dbReference type="Pfam" id="PF07859"/>
    </source>
</evidence>
<organism evidence="4 5">
    <name type="scientific">Sphingobium tyrosinilyticum</name>
    <dbReference type="NCBI Taxonomy" id="2715436"/>
    <lineage>
        <taxon>Bacteria</taxon>
        <taxon>Pseudomonadati</taxon>
        <taxon>Pseudomonadota</taxon>
        <taxon>Alphaproteobacteria</taxon>
        <taxon>Sphingomonadales</taxon>
        <taxon>Sphingomonadaceae</taxon>
        <taxon>Sphingobium</taxon>
    </lineage>
</organism>
<dbReference type="Proteomes" id="UP001595957">
    <property type="component" value="Unassembled WGS sequence"/>
</dbReference>
<feature type="domain" description="Alpha/beta hydrolase fold-3" evidence="3">
    <location>
        <begin position="154"/>
        <end position="217"/>
    </location>
</feature>
<protein>
    <submittedName>
        <fullName evidence="4">Alpha/beta hydrolase</fullName>
    </submittedName>
</protein>
<dbReference type="GO" id="GO:0016787">
    <property type="term" value="F:hydrolase activity"/>
    <property type="evidence" value="ECO:0007669"/>
    <property type="project" value="UniProtKB-KW"/>
</dbReference>